<comment type="similarity">
    <text evidence="2 9">Belongs to the peroxiredoxin family. Prx5 subfamily.</text>
</comment>
<dbReference type="Gene3D" id="3.40.30.10">
    <property type="entry name" value="Glutaredoxin"/>
    <property type="match status" value="1"/>
</dbReference>
<keyword evidence="5 9" id="KW-0560">Oxidoreductase</keyword>
<dbReference type="InterPro" id="IPR013740">
    <property type="entry name" value="Redoxin"/>
</dbReference>
<dbReference type="GO" id="GO:0005739">
    <property type="term" value="C:mitochondrion"/>
    <property type="evidence" value="ECO:0007669"/>
    <property type="project" value="TreeGrafter"/>
</dbReference>
<keyword evidence="13" id="KW-1185">Reference proteome</keyword>
<dbReference type="EMBL" id="KB308980">
    <property type="protein sequence ID" value="ELT95870.1"/>
    <property type="molecule type" value="Genomic_DNA"/>
</dbReference>
<gene>
    <name evidence="11" type="ORF">CAPTEDRAFT_21371</name>
</gene>
<keyword evidence="3 9" id="KW-0575">Peroxidase</keyword>
<dbReference type="FunFam" id="3.40.30.10:FF:000020">
    <property type="entry name" value="Peroxiredoxin"/>
    <property type="match status" value="1"/>
</dbReference>
<dbReference type="OrthoDB" id="1882547at2759"/>
<dbReference type="InterPro" id="IPR013766">
    <property type="entry name" value="Thioredoxin_domain"/>
</dbReference>
<sequence>MRAIQVGDPLPSVPLFEKFPGNEVLLADLIGTKKAVVFAVPGAFTPGCTRVHLPGYVDAYDKLRSKGIEVIACIAVNDPFVVTAWGNAAGATGKIRMLSDPRAEFTKAIGMDFDARPLLGTVRSKRYSMLVEQGKVVQLFAEPDGGGLTCSLAPNLLSRL</sequence>
<evidence type="ECO:0000313" key="12">
    <source>
        <dbReference type="EnsemblMetazoa" id="CapteP21371"/>
    </source>
</evidence>
<proteinExistence type="inferred from homology"/>
<dbReference type="GO" id="GO:0005777">
    <property type="term" value="C:peroxisome"/>
    <property type="evidence" value="ECO:0007669"/>
    <property type="project" value="TreeGrafter"/>
</dbReference>
<protein>
    <recommendedName>
        <fullName evidence="9">Peroxiredoxin-5</fullName>
        <ecNumber evidence="9">1.11.1.24</ecNumber>
    </recommendedName>
</protein>
<reference evidence="11 13" key="2">
    <citation type="journal article" date="2013" name="Nature">
        <title>Insights into bilaterian evolution from three spiralian genomes.</title>
        <authorList>
            <person name="Simakov O."/>
            <person name="Marletaz F."/>
            <person name="Cho S.J."/>
            <person name="Edsinger-Gonzales E."/>
            <person name="Havlak P."/>
            <person name="Hellsten U."/>
            <person name="Kuo D.H."/>
            <person name="Larsson T."/>
            <person name="Lv J."/>
            <person name="Arendt D."/>
            <person name="Savage R."/>
            <person name="Osoegawa K."/>
            <person name="de Jong P."/>
            <person name="Grimwood J."/>
            <person name="Chapman J.A."/>
            <person name="Shapiro H."/>
            <person name="Aerts A."/>
            <person name="Otillar R.P."/>
            <person name="Terry A.Y."/>
            <person name="Boore J.L."/>
            <person name="Grigoriev I.V."/>
            <person name="Lindberg D.R."/>
            <person name="Seaver E.C."/>
            <person name="Weisblat D.A."/>
            <person name="Putnam N.H."/>
            <person name="Rokhsar D.S."/>
        </authorList>
    </citation>
    <scope>NUCLEOTIDE SEQUENCE</scope>
    <source>
        <strain evidence="11 13">I ESC-2004</strain>
    </source>
</reference>
<dbReference type="Pfam" id="PF08534">
    <property type="entry name" value="Redoxin"/>
    <property type="match status" value="1"/>
</dbReference>
<dbReference type="STRING" id="283909.R7TY35"/>
<dbReference type="InterPro" id="IPR036249">
    <property type="entry name" value="Thioredoxin-like_sf"/>
</dbReference>
<dbReference type="EC" id="1.11.1.24" evidence="9"/>
<evidence type="ECO:0000256" key="8">
    <source>
        <dbReference type="PIRSR" id="PIRSR637944-1"/>
    </source>
</evidence>
<dbReference type="PROSITE" id="PS51352">
    <property type="entry name" value="THIOREDOXIN_2"/>
    <property type="match status" value="1"/>
</dbReference>
<dbReference type="PANTHER" id="PTHR10430:SF16">
    <property type="entry name" value="PEROXIREDOXIN-5, MITOCHONDRIAL"/>
    <property type="match status" value="1"/>
</dbReference>
<dbReference type="GO" id="GO:0045454">
    <property type="term" value="P:cell redox homeostasis"/>
    <property type="evidence" value="ECO:0007669"/>
    <property type="project" value="TreeGrafter"/>
</dbReference>
<dbReference type="Proteomes" id="UP000014760">
    <property type="component" value="Unassembled WGS sequence"/>
</dbReference>
<dbReference type="HOGENOM" id="CLU_072440_3_1_1"/>
<dbReference type="OMA" id="FIRTKDQ"/>
<evidence type="ECO:0000313" key="13">
    <source>
        <dbReference type="Proteomes" id="UP000014760"/>
    </source>
</evidence>
<organism evidence="11">
    <name type="scientific">Capitella teleta</name>
    <name type="common">Polychaete worm</name>
    <dbReference type="NCBI Taxonomy" id="283909"/>
    <lineage>
        <taxon>Eukaryota</taxon>
        <taxon>Metazoa</taxon>
        <taxon>Spiralia</taxon>
        <taxon>Lophotrochozoa</taxon>
        <taxon>Annelida</taxon>
        <taxon>Polychaeta</taxon>
        <taxon>Sedentaria</taxon>
        <taxon>Scolecida</taxon>
        <taxon>Capitellidae</taxon>
        <taxon>Capitella</taxon>
    </lineage>
</organism>
<reference evidence="12" key="3">
    <citation type="submission" date="2015-06" db="UniProtKB">
        <authorList>
            <consortium name="EnsemblMetazoa"/>
        </authorList>
    </citation>
    <scope>IDENTIFICATION</scope>
</reference>
<evidence type="ECO:0000256" key="6">
    <source>
        <dbReference type="ARBA" id="ARBA00023284"/>
    </source>
</evidence>
<dbReference type="GO" id="GO:0008379">
    <property type="term" value="F:thioredoxin peroxidase activity"/>
    <property type="evidence" value="ECO:0007669"/>
    <property type="project" value="InterPro"/>
</dbReference>
<dbReference type="AlphaFoldDB" id="R7TY35"/>
<reference evidence="13" key="1">
    <citation type="submission" date="2012-12" db="EMBL/GenBank/DDBJ databases">
        <authorList>
            <person name="Hellsten U."/>
            <person name="Grimwood J."/>
            <person name="Chapman J.A."/>
            <person name="Shapiro H."/>
            <person name="Aerts A."/>
            <person name="Otillar R.P."/>
            <person name="Terry A.Y."/>
            <person name="Boore J.L."/>
            <person name="Simakov O."/>
            <person name="Marletaz F."/>
            <person name="Cho S.-J."/>
            <person name="Edsinger-Gonzales E."/>
            <person name="Havlak P."/>
            <person name="Kuo D.-H."/>
            <person name="Larsson T."/>
            <person name="Lv J."/>
            <person name="Arendt D."/>
            <person name="Savage R."/>
            <person name="Osoegawa K."/>
            <person name="de Jong P."/>
            <person name="Lindberg D.R."/>
            <person name="Seaver E.C."/>
            <person name="Weisblat D.A."/>
            <person name="Putnam N.H."/>
            <person name="Grigoriev I.V."/>
            <person name="Rokhsar D.S."/>
        </authorList>
    </citation>
    <scope>NUCLEOTIDE SEQUENCE</scope>
    <source>
        <strain evidence="13">I ESC-2004</strain>
    </source>
</reference>
<dbReference type="SUPFAM" id="SSF52833">
    <property type="entry name" value="Thioredoxin-like"/>
    <property type="match status" value="1"/>
</dbReference>
<dbReference type="GO" id="GO:0042744">
    <property type="term" value="P:hydrogen peroxide catabolic process"/>
    <property type="evidence" value="ECO:0007669"/>
    <property type="project" value="TreeGrafter"/>
</dbReference>
<evidence type="ECO:0000256" key="1">
    <source>
        <dbReference type="ARBA" id="ARBA00003330"/>
    </source>
</evidence>
<evidence type="ECO:0000313" key="11">
    <source>
        <dbReference type="EMBL" id="ELT95870.1"/>
    </source>
</evidence>
<feature type="active site" description="Cysteine sulfenic acid (-SOH) intermediate" evidence="8">
    <location>
        <position position="48"/>
    </location>
</feature>
<evidence type="ECO:0000259" key="10">
    <source>
        <dbReference type="PROSITE" id="PS51352"/>
    </source>
</evidence>
<evidence type="ECO:0000256" key="7">
    <source>
        <dbReference type="ARBA" id="ARBA00049091"/>
    </source>
</evidence>
<dbReference type="EMBL" id="AMQN01011612">
    <property type="status" value="NOT_ANNOTATED_CDS"/>
    <property type="molecule type" value="Genomic_DNA"/>
</dbReference>
<dbReference type="InterPro" id="IPR037944">
    <property type="entry name" value="PRX5-like"/>
</dbReference>
<feature type="domain" description="Thioredoxin" evidence="10">
    <location>
        <begin position="4"/>
        <end position="160"/>
    </location>
</feature>
<evidence type="ECO:0000256" key="9">
    <source>
        <dbReference type="RuleBase" id="RU366011"/>
    </source>
</evidence>
<accession>R7TY35</accession>
<dbReference type="CDD" id="cd03013">
    <property type="entry name" value="PRX5_like"/>
    <property type="match status" value="1"/>
</dbReference>
<comment type="catalytic activity">
    <reaction evidence="7 9">
        <text>a hydroperoxide + [thioredoxin]-dithiol = an alcohol + [thioredoxin]-disulfide + H2O</text>
        <dbReference type="Rhea" id="RHEA:62620"/>
        <dbReference type="Rhea" id="RHEA-COMP:10698"/>
        <dbReference type="Rhea" id="RHEA-COMP:10700"/>
        <dbReference type="ChEBI" id="CHEBI:15377"/>
        <dbReference type="ChEBI" id="CHEBI:29950"/>
        <dbReference type="ChEBI" id="CHEBI:30879"/>
        <dbReference type="ChEBI" id="CHEBI:35924"/>
        <dbReference type="ChEBI" id="CHEBI:50058"/>
        <dbReference type="EC" id="1.11.1.24"/>
    </reaction>
</comment>
<name>R7TY35_CAPTE</name>
<comment type="function">
    <text evidence="1">Thiol-specific peroxidase that catalyzes the reduction of hydrogen peroxide and organic hydroperoxides to water and alcohols, respectively. Plays a role in cell protection against oxidative stress by detoxifying peroxides and as sensor of hydrogen peroxide-mediated signaling events.</text>
</comment>
<dbReference type="PANTHER" id="PTHR10430">
    <property type="entry name" value="PEROXIREDOXIN"/>
    <property type="match status" value="1"/>
</dbReference>
<evidence type="ECO:0000256" key="2">
    <source>
        <dbReference type="ARBA" id="ARBA00010505"/>
    </source>
</evidence>
<dbReference type="GO" id="GO:0034599">
    <property type="term" value="P:cellular response to oxidative stress"/>
    <property type="evidence" value="ECO:0007669"/>
    <property type="project" value="InterPro"/>
</dbReference>
<evidence type="ECO:0000256" key="3">
    <source>
        <dbReference type="ARBA" id="ARBA00022559"/>
    </source>
</evidence>
<dbReference type="EnsemblMetazoa" id="CapteT21371">
    <property type="protein sequence ID" value="CapteP21371"/>
    <property type="gene ID" value="CapteG21371"/>
</dbReference>
<keyword evidence="6 9" id="KW-0676">Redox-active center</keyword>
<evidence type="ECO:0000256" key="5">
    <source>
        <dbReference type="ARBA" id="ARBA00023002"/>
    </source>
</evidence>
<evidence type="ECO:0000256" key="4">
    <source>
        <dbReference type="ARBA" id="ARBA00022862"/>
    </source>
</evidence>
<keyword evidence="4 9" id="KW-0049">Antioxidant</keyword>